<dbReference type="Pfam" id="PF13847">
    <property type="entry name" value="Methyltransf_31"/>
    <property type="match status" value="1"/>
</dbReference>
<sequence length="184" mass="19988">MNKFLFEPPKFLDPEKTLFAAGLTSGQTLADLGAGSGFYVMAAGKIVGERGSVFAVDILESALDHIAAEARVKGLRNVKMIRCDLEQASSCSGIPTGSLDYVLLANTLHQIKNRKGLLTEVYRLLKTGGKLIALEWNDQPSPIGPQIADRLAPTEIVKLASQTNLKELGMLPVDIYHYGLMFIK</sequence>
<proteinExistence type="predicted"/>
<evidence type="ECO:0000313" key="3">
    <source>
        <dbReference type="Proteomes" id="UP000177281"/>
    </source>
</evidence>
<protein>
    <recommendedName>
        <fullName evidence="1">Methyltransferase domain-containing protein</fullName>
    </recommendedName>
</protein>
<accession>A0A1F5Q234</accession>
<evidence type="ECO:0000313" key="2">
    <source>
        <dbReference type="EMBL" id="OGE96188.1"/>
    </source>
</evidence>
<comment type="caution">
    <text evidence="2">The sequence shown here is derived from an EMBL/GenBank/DDBJ whole genome shotgun (WGS) entry which is preliminary data.</text>
</comment>
<feature type="domain" description="Methyltransferase" evidence="1">
    <location>
        <begin position="24"/>
        <end position="137"/>
    </location>
</feature>
<dbReference type="InterPro" id="IPR025714">
    <property type="entry name" value="Methyltranfer_dom"/>
</dbReference>
<dbReference type="STRING" id="1817841.A3B10_02640"/>
<dbReference type="InterPro" id="IPR029063">
    <property type="entry name" value="SAM-dependent_MTases_sf"/>
</dbReference>
<organism evidence="2 3">
    <name type="scientific">Candidatus Doudnabacteria bacterium RIFCSPLOWO2_01_FULL_44_21</name>
    <dbReference type="NCBI Taxonomy" id="1817841"/>
    <lineage>
        <taxon>Bacteria</taxon>
        <taxon>Candidatus Doudnaibacteriota</taxon>
    </lineage>
</organism>
<dbReference type="PANTHER" id="PTHR43861">
    <property type="entry name" value="TRANS-ACONITATE 2-METHYLTRANSFERASE-RELATED"/>
    <property type="match status" value="1"/>
</dbReference>
<dbReference type="CDD" id="cd02440">
    <property type="entry name" value="AdoMet_MTases"/>
    <property type="match status" value="1"/>
</dbReference>
<dbReference type="SUPFAM" id="SSF53335">
    <property type="entry name" value="S-adenosyl-L-methionine-dependent methyltransferases"/>
    <property type="match status" value="1"/>
</dbReference>
<dbReference type="AlphaFoldDB" id="A0A1F5Q234"/>
<name>A0A1F5Q234_9BACT</name>
<evidence type="ECO:0000259" key="1">
    <source>
        <dbReference type="Pfam" id="PF13847"/>
    </source>
</evidence>
<dbReference type="Proteomes" id="UP000177281">
    <property type="component" value="Unassembled WGS sequence"/>
</dbReference>
<dbReference type="EMBL" id="MFFB01000006">
    <property type="protein sequence ID" value="OGE96188.1"/>
    <property type="molecule type" value="Genomic_DNA"/>
</dbReference>
<dbReference type="Gene3D" id="3.40.50.150">
    <property type="entry name" value="Vaccinia Virus protein VP39"/>
    <property type="match status" value="1"/>
</dbReference>
<reference evidence="2 3" key="1">
    <citation type="journal article" date="2016" name="Nat. Commun.">
        <title>Thousands of microbial genomes shed light on interconnected biogeochemical processes in an aquifer system.</title>
        <authorList>
            <person name="Anantharaman K."/>
            <person name="Brown C.T."/>
            <person name="Hug L.A."/>
            <person name="Sharon I."/>
            <person name="Castelle C.J."/>
            <person name="Probst A.J."/>
            <person name="Thomas B.C."/>
            <person name="Singh A."/>
            <person name="Wilkins M.J."/>
            <person name="Karaoz U."/>
            <person name="Brodie E.L."/>
            <person name="Williams K.H."/>
            <person name="Hubbard S.S."/>
            <person name="Banfield J.F."/>
        </authorList>
    </citation>
    <scope>NUCLEOTIDE SEQUENCE [LARGE SCALE GENOMIC DNA]</scope>
</reference>
<dbReference type="PANTHER" id="PTHR43861:SF1">
    <property type="entry name" value="TRANS-ACONITATE 2-METHYLTRANSFERASE"/>
    <property type="match status" value="1"/>
</dbReference>
<gene>
    <name evidence="2" type="ORF">A3B10_02640</name>
</gene>